<keyword evidence="4" id="KW-0812">Transmembrane</keyword>
<feature type="transmembrane region" description="Helical" evidence="4">
    <location>
        <begin position="54"/>
        <end position="77"/>
    </location>
</feature>
<dbReference type="RefSeq" id="WP_184365960.1">
    <property type="nucleotide sequence ID" value="NZ_BAAAKM010000033.1"/>
</dbReference>
<dbReference type="CDD" id="cd16917">
    <property type="entry name" value="HATPase_UhpB-NarQ-NarX-like"/>
    <property type="match status" value="1"/>
</dbReference>
<name>A0A840WL07_9ACTN</name>
<accession>A0A840WL07</accession>
<dbReference type="Pfam" id="PF02518">
    <property type="entry name" value="HATPase_c"/>
    <property type="match status" value="1"/>
</dbReference>
<feature type="transmembrane region" description="Helical" evidence="4">
    <location>
        <begin position="22"/>
        <end position="42"/>
    </location>
</feature>
<evidence type="ECO:0000256" key="1">
    <source>
        <dbReference type="ARBA" id="ARBA00022679"/>
    </source>
</evidence>
<dbReference type="EMBL" id="JACHDO010000001">
    <property type="protein sequence ID" value="MBB5492525.1"/>
    <property type="molecule type" value="Genomic_DNA"/>
</dbReference>
<evidence type="ECO:0000256" key="3">
    <source>
        <dbReference type="ARBA" id="ARBA00023012"/>
    </source>
</evidence>
<dbReference type="GO" id="GO:0016020">
    <property type="term" value="C:membrane"/>
    <property type="evidence" value="ECO:0007669"/>
    <property type="project" value="InterPro"/>
</dbReference>
<keyword evidence="3" id="KW-0902">Two-component regulatory system</keyword>
<dbReference type="Pfam" id="PF07730">
    <property type="entry name" value="HisKA_3"/>
    <property type="match status" value="1"/>
</dbReference>
<dbReference type="Gene3D" id="3.30.565.10">
    <property type="entry name" value="Histidine kinase-like ATPase, C-terminal domain"/>
    <property type="match status" value="1"/>
</dbReference>
<evidence type="ECO:0000259" key="5">
    <source>
        <dbReference type="Pfam" id="PF02518"/>
    </source>
</evidence>
<dbReference type="SUPFAM" id="SSF55874">
    <property type="entry name" value="ATPase domain of HSP90 chaperone/DNA topoisomerase II/histidine kinase"/>
    <property type="match status" value="1"/>
</dbReference>
<dbReference type="InterPro" id="IPR011712">
    <property type="entry name" value="Sig_transdc_His_kin_sub3_dim/P"/>
</dbReference>
<protein>
    <submittedName>
        <fullName evidence="7">Signal transduction histidine kinase</fullName>
    </submittedName>
</protein>
<gene>
    <name evidence="7" type="ORF">HNR07_003662</name>
</gene>
<feature type="transmembrane region" description="Helical" evidence="4">
    <location>
        <begin position="89"/>
        <end position="107"/>
    </location>
</feature>
<dbReference type="GO" id="GO:0046983">
    <property type="term" value="F:protein dimerization activity"/>
    <property type="evidence" value="ECO:0007669"/>
    <property type="project" value="InterPro"/>
</dbReference>
<feature type="transmembrane region" description="Helical" evidence="4">
    <location>
        <begin position="114"/>
        <end position="141"/>
    </location>
</feature>
<keyword evidence="4" id="KW-0472">Membrane</keyword>
<dbReference type="InterPro" id="IPR003594">
    <property type="entry name" value="HATPase_dom"/>
</dbReference>
<evidence type="ECO:0000259" key="6">
    <source>
        <dbReference type="Pfam" id="PF07730"/>
    </source>
</evidence>
<dbReference type="InterPro" id="IPR050482">
    <property type="entry name" value="Sensor_HK_TwoCompSys"/>
</dbReference>
<feature type="domain" description="Signal transduction histidine kinase subgroup 3 dimerisation and phosphoacceptor" evidence="6">
    <location>
        <begin position="217"/>
        <end position="291"/>
    </location>
</feature>
<dbReference type="InterPro" id="IPR036890">
    <property type="entry name" value="HATPase_C_sf"/>
</dbReference>
<keyword evidence="1" id="KW-0808">Transferase</keyword>
<organism evidence="7 8">
    <name type="scientific">Nocardiopsis metallicus</name>
    <dbReference type="NCBI Taxonomy" id="179819"/>
    <lineage>
        <taxon>Bacteria</taxon>
        <taxon>Bacillati</taxon>
        <taxon>Actinomycetota</taxon>
        <taxon>Actinomycetes</taxon>
        <taxon>Streptosporangiales</taxon>
        <taxon>Nocardiopsidaceae</taxon>
        <taxon>Nocardiopsis</taxon>
    </lineage>
</organism>
<dbReference type="GO" id="GO:0000155">
    <property type="term" value="F:phosphorelay sensor kinase activity"/>
    <property type="evidence" value="ECO:0007669"/>
    <property type="project" value="InterPro"/>
</dbReference>
<reference evidence="7 8" key="1">
    <citation type="submission" date="2020-08" db="EMBL/GenBank/DDBJ databases">
        <title>Sequencing the genomes of 1000 actinobacteria strains.</title>
        <authorList>
            <person name="Klenk H.-P."/>
        </authorList>
    </citation>
    <scope>NUCLEOTIDE SEQUENCE [LARGE SCALE GENOMIC DNA]</scope>
    <source>
        <strain evidence="7 8">DSM 44598</strain>
    </source>
</reference>
<keyword evidence="8" id="KW-1185">Reference proteome</keyword>
<feature type="transmembrane region" description="Helical" evidence="4">
    <location>
        <begin position="161"/>
        <end position="182"/>
    </location>
</feature>
<dbReference type="PANTHER" id="PTHR24421:SF59">
    <property type="entry name" value="OXYGEN SENSOR HISTIDINE KINASE NREB"/>
    <property type="match status" value="1"/>
</dbReference>
<dbReference type="PANTHER" id="PTHR24421">
    <property type="entry name" value="NITRATE/NITRITE SENSOR PROTEIN NARX-RELATED"/>
    <property type="match status" value="1"/>
</dbReference>
<evidence type="ECO:0000256" key="4">
    <source>
        <dbReference type="SAM" id="Phobius"/>
    </source>
</evidence>
<feature type="domain" description="Histidine kinase/HSP90-like ATPase" evidence="5">
    <location>
        <begin position="336"/>
        <end position="418"/>
    </location>
</feature>
<keyword evidence="4" id="KW-1133">Transmembrane helix</keyword>
<dbReference type="Gene3D" id="1.20.5.1930">
    <property type="match status" value="1"/>
</dbReference>
<keyword evidence="2 7" id="KW-0418">Kinase</keyword>
<proteinExistence type="predicted"/>
<dbReference type="Proteomes" id="UP000579647">
    <property type="component" value="Unassembled WGS sequence"/>
</dbReference>
<evidence type="ECO:0000256" key="2">
    <source>
        <dbReference type="ARBA" id="ARBA00022777"/>
    </source>
</evidence>
<comment type="caution">
    <text evidence="7">The sequence shown here is derived from an EMBL/GenBank/DDBJ whole genome shotgun (WGS) entry which is preliminary data.</text>
</comment>
<evidence type="ECO:0000313" key="7">
    <source>
        <dbReference type="EMBL" id="MBB5492525.1"/>
    </source>
</evidence>
<dbReference type="AlphaFoldDB" id="A0A840WL07"/>
<evidence type="ECO:0000313" key="8">
    <source>
        <dbReference type="Proteomes" id="UP000579647"/>
    </source>
</evidence>
<sequence>MPDLPQRSLVDLLDPRGPRPRLVLHLVFGAVVLGFVLVRGLNALAEGRLVPAQYVYPAPVFLLMLGALLPLCALWPLTAWERGAPAHRRAATVGFLASSALLMPVTVEFGFFGLIAVAIALAVCAFGPLGGLAMALLFALVNMGMGLAAPGFATGHALFNGALLLVYGLGVVAAVLTLIGAVRQSQRTRELLAELARAHDQLRAHAARDRERAIADERARMAREMHDSTGHHLSAVHLCLANAERAVAALPEDPPRDLLDDLREDIGQARRLTKETLADTRRWVRALKPIALAERSGPAALRSLTDSFGELGVTTSFTSSGEWPEDLDGEAELVAFRCVQEALTNALRHSGASRIEVAVHAGADRLDLIVADDGRGPGEGAPGFGLTALRERLAGLNGALETGARPGGGFELRARLPVMTNDQARELEAV</sequence>